<evidence type="ECO:0000313" key="4">
    <source>
        <dbReference type="EMBL" id="MBC8589017.1"/>
    </source>
</evidence>
<dbReference type="SMART" id="SM00052">
    <property type="entry name" value="EAL"/>
    <property type="match status" value="1"/>
</dbReference>
<dbReference type="GO" id="GO:0071111">
    <property type="term" value="F:cyclic-guanylate-specific phosphodiesterase activity"/>
    <property type="evidence" value="ECO:0007669"/>
    <property type="project" value="InterPro"/>
</dbReference>
<accession>A0A926IFY7</accession>
<keyword evidence="5" id="KW-1185">Reference proteome</keyword>
<keyword evidence="1" id="KW-0812">Transmembrane</keyword>
<dbReference type="Pfam" id="PF00563">
    <property type="entry name" value="EAL"/>
    <property type="match status" value="1"/>
</dbReference>
<dbReference type="RefSeq" id="WP_262430477.1">
    <property type="nucleotide sequence ID" value="NZ_JACRTG010000029.1"/>
</dbReference>
<dbReference type="InterPro" id="IPR043128">
    <property type="entry name" value="Rev_trsase/Diguanyl_cyclase"/>
</dbReference>
<keyword evidence="1" id="KW-0472">Membrane</keyword>
<feature type="transmembrane region" description="Helical" evidence="1">
    <location>
        <begin position="21"/>
        <end position="38"/>
    </location>
</feature>
<keyword evidence="1" id="KW-1133">Transmembrane helix</keyword>
<dbReference type="SUPFAM" id="SSF55073">
    <property type="entry name" value="Nucleotide cyclase"/>
    <property type="match status" value="1"/>
</dbReference>
<dbReference type="EMBL" id="JACRTG010000029">
    <property type="protein sequence ID" value="MBC8589017.1"/>
    <property type="molecule type" value="Genomic_DNA"/>
</dbReference>
<dbReference type="Pfam" id="PF00990">
    <property type="entry name" value="GGDEF"/>
    <property type="match status" value="1"/>
</dbReference>
<organism evidence="4 5">
    <name type="scientific">Paratissierella segnis</name>
    <dbReference type="NCBI Taxonomy" id="2763679"/>
    <lineage>
        <taxon>Bacteria</taxon>
        <taxon>Bacillati</taxon>
        <taxon>Bacillota</taxon>
        <taxon>Tissierellia</taxon>
        <taxon>Tissierellales</taxon>
        <taxon>Tissierellaceae</taxon>
        <taxon>Paratissierella</taxon>
    </lineage>
</organism>
<dbReference type="CDD" id="cd01949">
    <property type="entry name" value="GGDEF"/>
    <property type="match status" value="1"/>
</dbReference>
<feature type="domain" description="GGDEF" evidence="3">
    <location>
        <begin position="120"/>
        <end position="253"/>
    </location>
</feature>
<dbReference type="SUPFAM" id="SSF141868">
    <property type="entry name" value="EAL domain-like"/>
    <property type="match status" value="1"/>
</dbReference>
<sequence length="516" mass="59582">MKGEGFPHTNKPIYKEAIKISVFYFIFEFILLLTSEILDLKGSMIIVITSLMLFFFVYHSMNKLMKMDKTDDKNDIIQENKELEKTIEIIGLYDTLTRLPNRRYLEKRFENIINNQGKYWNYAFLYIDIDGLKHINDTLGHNAGDSLLLHIAENLKKLLGNKHLICRMGDDEFVIILCNIKSKNEVEEIVRNIQEKIKEPWIYENKNFYISTTIGIALMPKDGFDYISLLKNANISMEYCKVNNKTNYCYFNEDVQREFVDNISLLNDVKGAITKHEFTLNYQLIEDTKKGKFHSAESLIRWNHPERGNVPPMNFIPVVENTSLILDITDYVIDEALRQKSVWNNMGLKIPKISINISAKSFRSADLVSIINNKLKEYDIDSNELILELTETGFVEDLDDIKRNIIELKRLGVEIAIDDFGTGYSSLARLKDLQIDYLKLDRTFIMSIDTDDSSRKVVISVIQLAKALGLKIIAEGIETKEQYDLLLELGCENAQGFYIHRPASAMEIEKLGKVVS</sequence>
<dbReference type="PROSITE" id="PS50883">
    <property type="entry name" value="EAL"/>
    <property type="match status" value="1"/>
</dbReference>
<name>A0A926IFY7_9FIRM</name>
<dbReference type="CDD" id="cd01948">
    <property type="entry name" value="EAL"/>
    <property type="match status" value="1"/>
</dbReference>
<proteinExistence type="predicted"/>
<dbReference type="InterPro" id="IPR000160">
    <property type="entry name" value="GGDEF_dom"/>
</dbReference>
<dbReference type="PANTHER" id="PTHR33121:SF71">
    <property type="entry name" value="OXYGEN SENSOR PROTEIN DOSP"/>
    <property type="match status" value="1"/>
</dbReference>
<protein>
    <submittedName>
        <fullName evidence="4">Bifunctional diguanylate cyclase/phosphodiesterase</fullName>
    </submittedName>
</protein>
<dbReference type="InterPro" id="IPR050706">
    <property type="entry name" value="Cyclic-di-GMP_PDE-like"/>
</dbReference>
<feature type="domain" description="EAL" evidence="2">
    <location>
        <begin position="262"/>
        <end position="516"/>
    </location>
</feature>
<dbReference type="NCBIfam" id="TIGR00254">
    <property type="entry name" value="GGDEF"/>
    <property type="match status" value="1"/>
</dbReference>
<feature type="transmembrane region" description="Helical" evidence="1">
    <location>
        <begin position="44"/>
        <end position="61"/>
    </location>
</feature>
<evidence type="ECO:0000256" key="1">
    <source>
        <dbReference type="SAM" id="Phobius"/>
    </source>
</evidence>
<dbReference type="PROSITE" id="PS50887">
    <property type="entry name" value="GGDEF"/>
    <property type="match status" value="1"/>
</dbReference>
<evidence type="ECO:0000259" key="3">
    <source>
        <dbReference type="PROSITE" id="PS50887"/>
    </source>
</evidence>
<evidence type="ECO:0000259" key="2">
    <source>
        <dbReference type="PROSITE" id="PS50883"/>
    </source>
</evidence>
<dbReference type="InterPro" id="IPR001633">
    <property type="entry name" value="EAL_dom"/>
</dbReference>
<dbReference type="Proteomes" id="UP000601171">
    <property type="component" value="Unassembled WGS sequence"/>
</dbReference>
<evidence type="ECO:0000313" key="5">
    <source>
        <dbReference type="Proteomes" id="UP000601171"/>
    </source>
</evidence>
<dbReference type="Gene3D" id="3.20.20.450">
    <property type="entry name" value="EAL domain"/>
    <property type="match status" value="1"/>
</dbReference>
<dbReference type="AlphaFoldDB" id="A0A926IFY7"/>
<dbReference type="Gene3D" id="3.30.70.270">
    <property type="match status" value="1"/>
</dbReference>
<dbReference type="InterPro" id="IPR035919">
    <property type="entry name" value="EAL_sf"/>
</dbReference>
<gene>
    <name evidence="4" type="ORF">H8707_12405</name>
</gene>
<comment type="caution">
    <text evidence="4">The sequence shown here is derived from an EMBL/GenBank/DDBJ whole genome shotgun (WGS) entry which is preliminary data.</text>
</comment>
<dbReference type="SMART" id="SM00267">
    <property type="entry name" value="GGDEF"/>
    <property type="match status" value="1"/>
</dbReference>
<reference evidence="4" key="1">
    <citation type="submission" date="2020-08" db="EMBL/GenBank/DDBJ databases">
        <title>Genome public.</title>
        <authorList>
            <person name="Liu C."/>
            <person name="Sun Q."/>
        </authorList>
    </citation>
    <scope>NUCLEOTIDE SEQUENCE</scope>
    <source>
        <strain evidence="4">BX21</strain>
    </source>
</reference>
<dbReference type="InterPro" id="IPR029787">
    <property type="entry name" value="Nucleotide_cyclase"/>
</dbReference>
<dbReference type="PANTHER" id="PTHR33121">
    <property type="entry name" value="CYCLIC DI-GMP PHOSPHODIESTERASE PDEF"/>
    <property type="match status" value="1"/>
</dbReference>